<dbReference type="STRING" id="120956.SAMN05421791_10633"/>
<feature type="transmembrane region" description="Helical" evidence="6">
    <location>
        <begin position="212"/>
        <end position="229"/>
    </location>
</feature>
<dbReference type="Proteomes" id="UP000199708">
    <property type="component" value="Unassembled WGS sequence"/>
</dbReference>
<keyword evidence="2" id="KW-1003">Cell membrane</keyword>
<dbReference type="InterPro" id="IPR002797">
    <property type="entry name" value="Polysacc_synth"/>
</dbReference>
<evidence type="ECO:0000256" key="5">
    <source>
        <dbReference type="ARBA" id="ARBA00023136"/>
    </source>
</evidence>
<reference evidence="7 8" key="1">
    <citation type="submission" date="2016-10" db="EMBL/GenBank/DDBJ databases">
        <authorList>
            <person name="de Groot N.N."/>
        </authorList>
    </citation>
    <scope>NUCLEOTIDE SEQUENCE [LARGE SCALE GENOMIC DNA]</scope>
    <source>
        <strain evidence="7 8">ATCC BAA-466</strain>
    </source>
</reference>
<keyword evidence="5 6" id="KW-0472">Membrane</keyword>
<evidence type="ECO:0000313" key="7">
    <source>
        <dbReference type="EMBL" id="SDG35152.1"/>
    </source>
</evidence>
<dbReference type="InterPro" id="IPR050833">
    <property type="entry name" value="Poly_Biosynth_Transport"/>
</dbReference>
<accession>A0A1G7TJ75</accession>
<feature type="transmembrane region" description="Helical" evidence="6">
    <location>
        <begin position="378"/>
        <end position="396"/>
    </location>
</feature>
<evidence type="ECO:0000256" key="2">
    <source>
        <dbReference type="ARBA" id="ARBA00022475"/>
    </source>
</evidence>
<feature type="transmembrane region" description="Helical" evidence="6">
    <location>
        <begin position="42"/>
        <end position="59"/>
    </location>
</feature>
<feature type="transmembrane region" description="Helical" evidence="6">
    <location>
        <begin position="112"/>
        <end position="133"/>
    </location>
</feature>
<evidence type="ECO:0000256" key="4">
    <source>
        <dbReference type="ARBA" id="ARBA00022989"/>
    </source>
</evidence>
<dbReference type="RefSeq" id="WP_090290045.1">
    <property type="nucleotide sequence ID" value="NZ_FNCK01000006.1"/>
</dbReference>
<dbReference type="OrthoDB" id="6017905at2"/>
<feature type="transmembrane region" description="Helical" evidence="6">
    <location>
        <begin position="173"/>
        <end position="191"/>
    </location>
</feature>
<dbReference type="AlphaFoldDB" id="A0A1G7TJ75"/>
<dbReference type="Pfam" id="PF01943">
    <property type="entry name" value="Polysacc_synt"/>
    <property type="match status" value="1"/>
</dbReference>
<feature type="transmembrane region" description="Helical" evidence="6">
    <location>
        <begin position="145"/>
        <end position="167"/>
    </location>
</feature>
<feature type="transmembrane region" description="Helical" evidence="6">
    <location>
        <begin position="433"/>
        <end position="451"/>
    </location>
</feature>
<feature type="transmembrane region" description="Helical" evidence="6">
    <location>
        <begin position="293"/>
        <end position="316"/>
    </location>
</feature>
<sequence length="470" mass="53560">MKHFMKRLTGFSLGPIIGALISLIQIRILTQLLVADQYGVSGLYRNLILNIPNFLYIGLDQAFSREFHQASSKKHLFQQAIIIPIGMGLFLSLIMLIFNLPIATWLFGDTSAGYIVIWSALLLISMIIERFVLISIRMQEKAKEYSGFTILLKSLIFVTSLAMIAIGVRDYRVVVFGMIFGQLIGDGLLFYRYRNLLHWKDFNLDRVLVRKLLAFGFPLMVAMSINSVLNTIDSLMLRSFSTKDELGYYAAGIAIVNMIGILKTAFATFWVPTAYRWHDEGKEMKHYKFISDAVLFILTAIFFGILVFRPIIMMILGENYHPVQYILGLLCFPHIMYTLSETTTLGIVFSRKTYFNTLVSLLALVPSFILNLWLTPRWGAIGAATASCGAYIMFYLARTYFSSRTGFYFSQSKHLLSIGLMLTAAYINTNDTSYRLLITLSLAVMCLLVQIPTIKDAYQIWLHPEEWDFN</sequence>
<feature type="transmembrane region" description="Helical" evidence="6">
    <location>
        <begin position="249"/>
        <end position="272"/>
    </location>
</feature>
<feature type="transmembrane region" description="Helical" evidence="6">
    <location>
        <begin position="12"/>
        <end position="30"/>
    </location>
</feature>
<evidence type="ECO:0000256" key="3">
    <source>
        <dbReference type="ARBA" id="ARBA00022692"/>
    </source>
</evidence>
<protein>
    <submittedName>
        <fullName evidence="7">Membrane protein involved in the export of O-antigen and teichoic acid</fullName>
    </submittedName>
</protein>
<keyword evidence="8" id="KW-1185">Reference proteome</keyword>
<name>A0A1G7TJ75_9LACT</name>
<gene>
    <name evidence="7" type="ORF">SAMN05421791_10633</name>
</gene>
<feature type="transmembrane region" description="Helical" evidence="6">
    <location>
        <begin position="353"/>
        <end position="372"/>
    </location>
</feature>
<organism evidence="7 8">
    <name type="scientific">Facklamia miroungae</name>
    <dbReference type="NCBI Taxonomy" id="120956"/>
    <lineage>
        <taxon>Bacteria</taxon>
        <taxon>Bacillati</taxon>
        <taxon>Bacillota</taxon>
        <taxon>Bacilli</taxon>
        <taxon>Lactobacillales</taxon>
        <taxon>Aerococcaceae</taxon>
        <taxon>Facklamia</taxon>
    </lineage>
</organism>
<proteinExistence type="predicted"/>
<comment type="subcellular location">
    <subcellularLocation>
        <location evidence="1">Cell membrane</location>
        <topology evidence="1">Multi-pass membrane protein</topology>
    </subcellularLocation>
</comment>
<dbReference type="GO" id="GO:0005886">
    <property type="term" value="C:plasma membrane"/>
    <property type="evidence" value="ECO:0007669"/>
    <property type="project" value="UniProtKB-SubCell"/>
</dbReference>
<dbReference type="PANTHER" id="PTHR30250">
    <property type="entry name" value="PST FAMILY PREDICTED COLANIC ACID TRANSPORTER"/>
    <property type="match status" value="1"/>
</dbReference>
<keyword evidence="3 6" id="KW-0812">Transmembrane</keyword>
<feature type="transmembrane region" description="Helical" evidence="6">
    <location>
        <begin position="322"/>
        <end position="341"/>
    </location>
</feature>
<feature type="transmembrane region" description="Helical" evidence="6">
    <location>
        <begin position="80"/>
        <end position="106"/>
    </location>
</feature>
<dbReference type="EMBL" id="FNCK01000006">
    <property type="protein sequence ID" value="SDG35152.1"/>
    <property type="molecule type" value="Genomic_DNA"/>
</dbReference>
<evidence type="ECO:0000256" key="6">
    <source>
        <dbReference type="SAM" id="Phobius"/>
    </source>
</evidence>
<evidence type="ECO:0000313" key="8">
    <source>
        <dbReference type="Proteomes" id="UP000199708"/>
    </source>
</evidence>
<evidence type="ECO:0000256" key="1">
    <source>
        <dbReference type="ARBA" id="ARBA00004651"/>
    </source>
</evidence>
<dbReference type="PANTHER" id="PTHR30250:SF11">
    <property type="entry name" value="O-ANTIGEN TRANSPORTER-RELATED"/>
    <property type="match status" value="1"/>
</dbReference>
<keyword evidence="4 6" id="KW-1133">Transmembrane helix</keyword>